<dbReference type="Pfam" id="PF04055">
    <property type="entry name" value="Radical_SAM"/>
    <property type="match status" value="1"/>
</dbReference>
<dbReference type="EC" id="1.97.1.4" evidence="6"/>
<accession>A0A1W1EG84</accession>
<dbReference type="SFLD" id="SFLDG01067">
    <property type="entry name" value="SPASM/twitch_domain_containing"/>
    <property type="match status" value="1"/>
</dbReference>
<dbReference type="CDD" id="cd01335">
    <property type="entry name" value="Radical_SAM"/>
    <property type="match status" value="1"/>
</dbReference>
<keyword evidence="4" id="KW-0411">Iron-sulfur</keyword>
<dbReference type="InterPro" id="IPR013785">
    <property type="entry name" value="Aldolase_TIM"/>
</dbReference>
<dbReference type="SUPFAM" id="SSF102114">
    <property type="entry name" value="Radical SAM enzymes"/>
    <property type="match status" value="1"/>
</dbReference>
<keyword evidence="2" id="KW-0479">Metal-binding</keyword>
<gene>
    <name evidence="6" type="ORF">MNB_SV-5-944</name>
</gene>
<dbReference type="InterPro" id="IPR058240">
    <property type="entry name" value="rSAM_sf"/>
</dbReference>
<evidence type="ECO:0000256" key="4">
    <source>
        <dbReference type="ARBA" id="ARBA00023014"/>
    </source>
</evidence>
<sequence>MSHKPIFDITPFTALDYTNHLSTIFWFSKCNMRCDYCYNPDIVFEDGKISIEKALEFLKSRVGLLEAVVLSGGEVTLYSDLEDLCKEIKKLGFKIKLDTNGQNPKMVKKLLDEKLLDYVALDYKAPEYKYEAITKNRHFEKFQKTLKLLIDEEFSFEVRTTVHADLLNVEDINSIVDDLVSLNYKGTYFLQAFLLTDSNIGNIKEEKNLFDKSALSNKINIVWR</sequence>
<dbReference type="SFLD" id="SFLDG01094">
    <property type="entry name" value="Uncharacterised_Radical_SAM_Su"/>
    <property type="match status" value="1"/>
</dbReference>
<dbReference type="GO" id="GO:0046872">
    <property type="term" value="F:metal ion binding"/>
    <property type="evidence" value="ECO:0007669"/>
    <property type="project" value="UniProtKB-KW"/>
</dbReference>
<dbReference type="NCBIfam" id="TIGR02495">
    <property type="entry name" value="NrdG2"/>
    <property type="match status" value="1"/>
</dbReference>
<evidence type="ECO:0000256" key="2">
    <source>
        <dbReference type="ARBA" id="ARBA00022723"/>
    </source>
</evidence>
<evidence type="ECO:0000256" key="1">
    <source>
        <dbReference type="ARBA" id="ARBA00022691"/>
    </source>
</evidence>
<organism evidence="6">
    <name type="scientific">hydrothermal vent metagenome</name>
    <dbReference type="NCBI Taxonomy" id="652676"/>
    <lineage>
        <taxon>unclassified sequences</taxon>
        <taxon>metagenomes</taxon>
        <taxon>ecological metagenomes</taxon>
    </lineage>
</organism>
<keyword evidence="1" id="KW-0949">S-adenosyl-L-methionine</keyword>
<evidence type="ECO:0000313" key="6">
    <source>
        <dbReference type="EMBL" id="SFZ99030.1"/>
    </source>
</evidence>
<dbReference type="InterPro" id="IPR007197">
    <property type="entry name" value="rSAM"/>
</dbReference>
<dbReference type="EMBL" id="FPKX01000074">
    <property type="protein sequence ID" value="SFZ99030.1"/>
    <property type="molecule type" value="Genomic_DNA"/>
</dbReference>
<dbReference type="GO" id="GO:0043365">
    <property type="term" value="F:[formate-C-acetyltransferase]-activating enzyme activity"/>
    <property type="evidence" value="ECO:0007669"/>
    <property type="project" value="UniProtKB-EC"/>
</dbReference>
<proteinExistence type="predicted"/>
<dbReference type="InterPro" id="IPR012840">
    <property type="entry name" value="NrdG2"/>
</dbReference>
<dbReference type="PROSITE" id="PS51918">
    <property type="entry name" value="RADICAL_SAM"/>
    <property type="match status" value="1"/>
</dbReference>
<reference evidence="6" key="1">
    <citation type="submission" date="2016-10" db="EMBL/GenBank/DDBJ databases">
        <authorList>
            <person name="de Groot N.N."/>
        </authorList>
    </citation>
    <scope>NUCLEOTIDE SEQUENCE</scope>
</reference>
<evidence type="ECO:0000259" key="5">
    <source>
        <dbReference type="PROSITE" id="PS51918"/>
    </source>
</evidence>
<dbReference type="SFLD" id="SFLDS00029">
    <property type="entry name" value="Radical_SAM"/>
    <property type="match status" value="1"/>
</dbReference>
<feature type="domain" description="Radical SAM core" evidence="5">
    <location>
        <begin position="12"/>
        <end position="224"/>
    </location>
</feature>
<keyword evidence="6" id="KW-0560">Oxidoreductase</keyword>
<dbReference type="AlphaFoldDB" id="A0A1W1EG84"/>
<dbReference type="PANTHER" id="PTHR11228:SF27">
    <property type="entry name" value="GLYCYL-RADICAL ENZYME ACTIVATING ENZYME MJ1227-RELATED"/>
    <property type="match status" value="1"/>
</dbReference>
<evidence type="ECO:0000256" key="3">
    <source>
        <dbReference type="ARBA" id="ARBA00023004"/>
    </source>
</evidence>
<protein>
    <submittedName>
        <fullName evidence="6">Ribonucleotide reductase of class III (Anaerobic), activating protein</fullName>
        <ecNumber evidence="6">1.97.1.4</ecNumber>
    </submittedName>
</protein>
<dbReference type="PANTHER" id="PTHR11228">
    <property type="entry name" value="RADICAL SAM DOMAIN PROTEIN"/>
    <property type="match status" value="1"/>
</dbReference>
<keyword evidence="3" id="KW-0408">Iron</keyword>
<name>A0A1W1EG84_9ZZZZ</name>
<dbReference type="Gene3D" id="3.20.20.70">
    <property type="entry name" value="Aldolase class I"/>
    <property type="match status" value="1"/>
</dbReference>
<dbReference type="InterPro" id="IPR050377">
    <property type="entry name" value="Radical_SAM_PqqE_MftC-like"/>
</dbReference>
<dbReference type="GO" id="GO:0051536">
    <property type="term" value="F:iron-sulfur cluster binding"/>
    <property type="evidence" value="ECO:0007669"/>
    <property type="project" value="UniProtKB-KW"/>
</dbReference>